<feature type="region of interest" description="Disordered" evidence="1">
    <location>
        <begin position="41"/>
        <end position="64"/>
    </location>
</feature>
<comment type="caution">
    <text evidence="2">The sequence shown here is derived from an EMBL/GenBank/DDBJ whole genome shotgun (WGS) entry which is preliminary data.</text>
</comment>
<proteinExistence type="predicted"/>
<dbReference type="Proteomes" id="UP001214576">
    <property type="component" value="Unassembled WGS sequence"/>
</dbReference>
<evidence type="ECO:0000256" key="1">
    <source>
        <dbReference type="SAM" id="MobiDB-lite"/>
    </source>
</evidence>
<evidence type="ECO:0000313" key="3">
    <source>
        <dbReference type="Proteomes" id="UP001214576"/>
    </source>
</evidence>
<protein>
    <submittedName>
        <fullName evidence="2">Uncharacterized protein</fullName>
    </submittedName>
</protein>
<sequence>MSNVRGDGQEELPQVQGKELWLHFAGAAKRYHMSKLRETQVKANQMTERKTSLNGKIQRGEPPRMQKRLVTFMGEFQEPARGIRPMAKIMRKRPNRQRRKTFFACGSSAPVGFEREDIQQCCKMGFAFKLEKREGIYQLFPVKKISVNTVAKP</sequence>
<evidence type="ECO:0000313" key="2">
    <source>
        <dbReference type="EMBL" id="KAI4548095.1"/>
    </source>
</evidence>
<dbReference type="AlphaFoldDB" id="A0AAD4YEJ6"/>
<gene>
    <name evidence="2" type="ORF">MG293_000425</name>
</gene>
<accession>A0AAD4YEJ6</accession>
<organism evidence="2 3">
    <name type="scientific">Ovis ammon polii</name>
    <dbReference type="NCBI Taxonomy" id="230172"/>
    <lineage>
        <taxon>Eukaryota</taxon>
        <taxon>Metazoa</taxon>
        <taxon>Chordata</taxon>
        <taxon>Craniata</taxon>
        <taxon>Vertebrata</taxon>
        <taxon>Euteleostomi</taxon>
        <taxon>Mammalia</taxon>
        <taxon>Eutheria</taxon>
        <taxon>Laurasiatheria</taxon>
        <taxon>Artiodactyla</taxon>
        <taxon>Ruminantia</taxon>
        <taxon>Pecora</taxon>
        <taxon>Bovidae</taxon>
        <taxon>Caprinae</taxon>
        <taxon>Ovis</taxon>
    </lineage>
</organism>
<keyword evidence="3" id="KW-1185">Reference proteome</keyword>
<reference evidence="2" key="1">
    <citation type="submission" date="2022-03" db="EMBL/GenBank/DDBJ databases">
        <title>Genomic analyses of argali, domestic sheep and their hybrids provide insights into chromosomal evolution, heterosis and genetic basis of agronomic traits.</title>
        <authorList>
            <person name="Li M."/>
        </authorList>
    </citation>
    <scope>NUCLEOTIDE SEQUENCE</scope>
    <source>
        <strain evidence="2">CAU-MHL-2022a</strain>
        <tissue evidence="2">Skin</tissue>
    </source>
</reference>
<dbReference type="EMBL" id="JAKZEL010000001">
    <property type="protein sequence ID" value="KAI4548095.1"/>
    <property type="molecule type" value="Genomic_DNA"/>
</dbReference>
<name>A0AAD4YEJ6_OVIAM</name>